<proteinExistence type="predicted"/>
<dbReference type="VEuPathDB" id="FungiDB:UMAG_04104"/>
<accession>A0A0D1C183</accession>
<evidence type="ECO:0000313" key="3">
    <source>
        <dbReference type="Proteomes" id="UP000000561"/>
    </source>
</evidence>
<evidence type="ECO:0000256" key="1">
    <source>
        <dbReference type="SAM" id="SignalP"/>
    </source>
</evidence>
<feature type="signal peptide" evidence="1">
    <location>
        <begin position="1"/>
        <end position="30"/>
    </location>
</feature>
<dbReference type="KEGG" id="uma:UMAG_04104"/>
<organism evidence="2 3">
    <name type="scientific">Mycosarcoma maydis</name>
    <name type="common">Corn smut fungus</name>
    <name type="synonym">Ustilago maydis</name>
    <dbReference type="NCBI Taxonomy" id="5270"/>
    <lineage>
        <taxon>Eukaryota</taxon>
        <taxon>Fungi</taxon>
        <taxon>Dikarya</taxon>
        <taxon>Basidiomycota</taxon>
        <taxon>Ustilaginomycotina</taxon>
        <taxon>Ustilaginomycetes</taxon>
        <taxon>Ustilaginales</taxon>
        <taxon>Ustilaginaceae</taxon>
        <taxon>Mycosarcoma</taxon>
    </lineage>
</organism>
<protein>
    <submittedName>
        <fullName evidence="2">Uncharacterized protein</fullName>
    </submittedName>
</protein>
<gene>
    <name evidence="2" type="ORF">UMAG_04104</name>
</gene>
<feature type="chain" id="PRO_5002228217" evidence="1">
    <location>
        <begin position="31"/>
        <end position="184"/>
    </location>
</feature>
<evidence type="ECO:0000313" key="2">
    <source>
        <dbReference type="EMBL" id="KIS67602.1"/>
    </source>
</evidence>
<keyword evidence="3" id="KW-1185">Reference proteome</keyword>
<dbReference type="EMBL" id="CM003151">
    <property type="protein sequence ID" value="KIS67602.1"/>
    <property type="molecule type" value="Genomic_DNA"/>
</dbReference>
<dbReference type="InParanoid" id="A0A0D1C183"/>
<sequence length="184" mass="19770">MIGSHIHSSVKKAIMLLVLVMMALCHHCAAQTQNPEFLPTAGTVSAPAANAILRADGSNIHIFYNGVAAEGFESTRLELYLLTTTNGLSAPGVGNISSGYQRFGGLPALANLPPNDFQNGTSESLRNDRRFNAYNYTLPLPNNSAAGKVAANLTFLEFYRSPDDQGLVWVSLNYHPVLIDASGY</sequence>
<dbReference type="RefSeq" id="XP_011390609.1">
    <property type="nucleotide sequence ID" value="XM_011392307.1"/>
</dbReference>
<name>A0A0D1C183_MYCMD</name>
<dbReference type="GeneID" id="23564380"/>
<dbReference type="AlphaFoldDB" id="A0A0D1C183"/>
<dbReference type="Proteomes" id="UP000000561">
    <property type="component" value="Chromosome 12"/>
</dbReference>
<keyword evidence="1" id="KW-0732">Signal</keyword>
<reference evidence="2 3" key="1">
    <citation type="journal article" date="2006" name="Nature">
        <title>Insights from the genome of the biotrophic fungal plant pathogen Ustilago maydis.</title>
        <authorList>
            <person name="Kamper J."/>
            <person name="Kahmann R."/>
            <person name="Bolker M."/>
            <person name="Ma L.J."/>
            <person name="Brefort T."/>
            <person name="Saville B.J."/>
            <person name="Banuett F."/>
            <person name="Kronstad J.W."/>
            <person name="Gold S.E."/>
            <person name="Muller O."/>
            <person name="Perlin M.H."/>
            <person name="Wosten H.A."/>
            <person name="de Vries R."/>
            <person name="Ruiz-Herrera J."/>
            <person name="Reynaga-Pena C.G."/>
            <person name="Snetselaar K."/>
            <person name="McCann M."/>
            <person name="Perez-Martin J."/>
            <person name="Feldbrugge M."/>
            <person name="Basse C.W."/>
            <person name="Steinberg G."/>
            <person name="Ibeas J.I."/>
            <person name="Holloman W."/>
            <person name="Guzman P."/>
            <person name="Farman M."/>
            <person name="Stajich J.E."/>
            <person name="Sentandreu R."/>
            <person name="Gonzalez-Prieto J.M."/>
            <person name="Kennell J.C."/>
            <person name="Molina L."/>
            <person name="Schirawski J."/>
            <person name="Mendoza-Mendoza A."/>
            <person name="Greilinger D."/>
            <person name="Munch K."/>
            <person name="Rossel N."/>
            <person name="Scherer M."/>
            <person name="Vranes M."/>
            <person name="Ladendorf O."/>
            <person name="Vincon V."/>
            <person name="Fuchs U."/>
            <person name="Sandrock B."/>
            <person name="Meng S."/>
            <person name="Ho E.C."/>
            <person name="Cahill M.J."/>
            <person name="Boyce K.J."/>
            <person name="Klose J."/>
            <person name="Klosterman S.J."/>
            <person name="Deelstra H.J."/>
            <person name="Ortiz-Castellanos L."/>
            <person name="Li W."/>
            <person name="Sanchez-Alonso P."/>
            <person name="Schreier P.H."/>
            <person name="Hauser-Hahn I."/>
            <person name="Vaupel M."/>
            <person name="Koopmann E."/>
            <person name="Friedrich G."/>
            <person name="Voss H."/>
            <person name="Schluter T."/>
            <person name="Margolis J."/>
            <person name="Platt D."/>
            <person name="Swimmer C."/>
            <person name="Gnirke A."/>
            <person name="Chen F."/>
            <person name="Vysotskaia V."/>
            <person name="Mannhaupt G."/>
            <person name="Guldener U."/>
            <person name="Munsterkotter M."/>
            <person name="Haase D."/>
            <person name="Oesterheld M."/>
            <person name="Mewes H.W."/>
            <person name="Mauceli E.W."/>
            <person name="DeCaprio D."/>
            <person name="Wade C.M."/>
            <person name="Butler J."/>
            <person name="Young S."/>
            <person name="Jaffe D.B."/>
            <person name="Calvo S."/>
            <person name="Nusbaum C."/>
            <person name="Galagan J."/>
            <person name="Birren B.W."/>
        </authorList>
    </citation>
    <scope>NUCLEOTIDE SEQUENCE [LARGE SCALE GENOMIC DNA]</scope>
    <source>
        <strain evidence="3">DSM 14603 / FGSC 9021 / UM521</strain>
    </source>
</reference>
<dbReference type="OrthoDB" id="10386049at2759"/>